<comment type="caution">
    <text evidence="1">The sequence shown here is derived from an EMBL/GenBank/DDBJ whole genome shotgun (WGS) entry which is preliminary data.</text>
</comment>
<proteinExistence type="predicted"/>
<sequence length="51" mass="5875">MVRRVLVDQGSSTEILYHSTFKALDFTKDHLSLWRPLWSASLGLQSIRSAR</sequence>
<evidence type="ECO:0000313" key="1">
    <source>
        <dbReference type="EMBL" id="KAI8524669.1"/>
    </source>
</evidence>
<organism evidence="1 2">
    <name type="scientific">Rhododendron molle</name>
    <name type="common">Chinese azalea</name>
    <name type="synonym">Azalea mollis</name>
    <dbReference type="NCBI Taxonomy" id="49168"/>
    <lineage>
        <taxon>Eukaryota</taxon>
        <taxon>Viridiplantae</taxon>
        <taxon>Streptophyta</taxon>
        <taxon>Embryophyta</taxon>
        <taxon>Tracheophyta</taxon>
        <taxon>Spermatophyta</taxon>
        <taxon>Magnoliopsida</taxon>
        <taxon>eudicotyledons</taxon>
        <taxon>Gunneridae</taxon>
        <taxon>Pentapetalae</taxon>
        <taxon>asterids</taxon>
        <taxon>Ericales</taxon>
        <taxon>Ericaceae</taxon>
        <taxon>Ericoideae</taxon>
        <taxon>Rhodoreae</taxon>
        <taxon>Rhododendron</taxon>
    </lineage>
</organism>
<gene>
    <name evidence="1" type="ORF">RHMOL_Rhmol13G0165900</name>
</gene>
<accession>A0ACC0L7J2</accession>
<dbReference type="EMBL" id="CM046400">
    <property type="protein sequence ID" value="KAI8524669.1"/>
    <property type="molecule type" value="Genomic_DNA"/>
</dbReference>
<dbReference type="Proteomes" id="UP001062846">
    <property type="component" value="Chromosome 13"/>
</dbReference>
<evidence type="ECO:0000313" key="2">
    <source>
        <dbReference type="Proteomes" id="UP001062846"/>
    </source>
</evidence>
<reference evidence="1" key="1">
    <citation type="submission" date="2022-02" db="EMBL/GenBank/DDBJ databases">
        <title>Plant Genome Project.</title>
        <authorList>
            <person name="Zhang R.-G."/>
        </authorList>
    </citation>
    <scope>NUCLEOTIDE SEQUENCE</scope>
    <source>
        <strain evidence="1">AT1</strain>
    </source>
</reference>
<keyword evidence="2" id="KW-1185">Reference proteome</keyword>
<protein>
    <submittedName>
        <fullName evidence="1">Uncharacterized protein</fullName>
    </submittedName>
</protein>
<name>A0ACC0L7J2_RHOML</name>